<evidence type="ECO:0000313" key="10">
    <source>
        <dbReference type="Proteomes" id="UP000654913"/>
    </source>
</evidence>
<gene>
    <name evidence="9" type="ORF">APUU_50007S</name>
</gene>
<feature type="transmembrane region" description="Helical" evidence="7">
    <location>
        <begin position="351"/>
        <end position="372"/>
    </location>
</feature>
<dbReference type="OrthoDB" id="19923at2759"/>
<organism evidence="9 10">
    <name type="scientific">Aspergillus puulaauensis</name>
    <dbReference type="NCBI Taxonomy" id="1220207"/>
    <lineage>
        <taxon>Eukaryota</taxon>
        <taxon>Fungi</taxon>
        <taxon>Dikarya</taxon>
        <taxon>Ascomycota</taxon>
        <taxon>Pezizomycotina</taxon>
        <taxon>Eurotiomycetes</taxon>
        <taxon>Eurotiomycetidae</taxon>
        <taxon>Eurotiales</taxon>
        <taxon>Aspergillaceae</taxon>
        <taxon>Aspergillus</taxon>
    </lineage>
</organism>
<dbReference type="InterPro" id="IPR036259">
    <property type="entry name" value="MFS_trans_sf"/>
</dbReference>
<feature type="transmembrane region" description="Helical" evidence="7">
    <location>
        <begin position="149"/>
        <end position="172"/>
    </location>
</feature>
<keyword evidence="2" id="KW-0813">Transport</keyword>
<dbReference type="Proteomes" id="UP000654913">
    <property type="component" value="Chromosome 5"/>
</dbReference>
<feature type="compositionally biased region" description="Basic and acidic residues" evidence="6">
    <location>
        <begin position="493"/>
        <end position="503"/>
    </location>
</feature>
<feature type="transmembrane region" description="Helical" evidence="7">
    <location>
        <begin position="96"/>
        <end position="117"/>
    </location>
</feature>
<feature type="transmembrane region" description="Helical" evidence="7">
    <location>
        <begin position="184"/>
        <end position="205"/>
    </location>
</feature>
<dbReference type="GeneID" id="64975301"/>
<sequence length="503" mass="55711">MVSFTRSGRSSSETASEKPQQNPTTTPDDAGSTVEGTHSTTLDPAAVRRLNRKLDLHVLPPLFILYFLSFLDRGNIGNARIQGLEASLGMSGQDYSIALCIFFIPYVLFEVPSNLILKWLSPKTWLSILVTGWGIITMCQGFLHNFGQIVALRFILGLFEAGVFPGCMYILAMYYPRFELQWRFGMFFPSSTLAGAFGGLLAYAIVKMDGLGRLDGWRWIFVIEGVVTAAYGICVKWLVPDWPEQAKFLTNDERTLQKAKMTQDDGEASMDRLTPAARKRIFLDWKIYLGCLMYIGTINTTYAVSFFVPTIIAQLGFTASDAQLLTIPLYAVAVCIQLAFTYMADRFRNRCFFALVSMLPGIVGYSILLRSSHVSIQAQYFACFLITITGYTTLPLILAWATNQLVGQYKRSIGVAMVVGGGNCGGIIASNIFLESEAPSYTTGFSLCLGLLLLTAIASLGFAVGLSLENRARDRGERDHRLTEDQDEADNLGDDHPSYRYAL</sequence>
<keyword evidence="5 7" id="KW-0472">Membrane</keyword>
<evidence type="ECO:0000256" key="4">
    <source>
        <dbReference type="ARBA" id="ARBA00022989"/>
    </source>
</evidence>
<evidence type="ECO:0000256" key="5">
    <source>
        <dbReference type="ARBA" id="ARBA00023136"/>
    </source>
</evidence>
<evidence type="ECO:0000256" key="7">
    <source>
        <dbReference type="SAM" id="Phobius"/>
    </source>
</evidence>
<dbReference type="PANTHER" id="PTHR43791:SF52">
    <property type="entry name" value="TRANSPORTER, PUTATIVE (AFU_ORTHOLOGUE AFUA_1G11820)-RELATED"/>
    <property type="match status" value="1"/>
</dbReference>
<dbReference type="FunFam" id="1.20.1250.20:FF:000068">
    <property type="entry name" value="MFS general substrate transporter"/>
    <property type="match status" value="1"/>
</dbReference>
<feature type="transmembrane region" description="Helical" evidence="7">
    <location>
        <begin position="324"/>
        <end position="344"/>
    </location>
</feature>
<feature type="transmembrane region" description="Helical" evidence="7">
    <location>
        <begin position="124"/>
        <end position="143"/>
    </location>
</feature>
<feature type="transmembrane region" description="Helical" evidence="7">
    <location>
        <begin position="58"/>
        <end position="76"/>
    </location>
</feature>
<comment type="subcellular location">
    <subcellularLocation>
        <location evidence="1">Membrane</location>
        <topology evidence="1">Multi-pass membrane protein</topology>
    </subcellularLocation>
</comment>
<dbReference type="RefSeq" id="XP_041557490.1">
    <property type="nucleotide sequence ID" value="XM_041704957.1"/>
</dbReference>
<dbReference type="GO" id="GO:0016020">
    <property type="term" value="C:membrane"/>
    <property type="evidence" value="ECO:0007669"/>
    <property type="project" value="UniProtKB-SubCell"/>
</dbReference>
<feature type="compositionally biased region" description="Basic and acidic residues" evidence="6">
    <location>
        <begin position="475"/>
        <end position="484"/>
    </location>
</feature>
<feature type="region of interest" description="Disordered" evidence="6">
    <location>
        <begin position="1"/>
        <end position="38"/>
    </location>
</feature>
<feature type="transmembrane region" description="Helical" evidence="7">
    <location>
        <begin position="413"/>
        <end position="432"/>
    </location>
</feature>
<reference evidence="9" key="1">
    <citation type="submission" date="2021-01" db="EMBL/GenBank/DDBJ databases">
        <authorList>
            <consortium name="Aspergillus puulaauensis MK2 genome sequencing consortium"/>
            <person name="Kazuki M."/>
            <person name="Futagami T."/>
        </authorList>
    </citation>
    <scope>NUCLEOTIDE SEQUENCE</scope>
    <source>
        <strain evidence="9">MK2</strain>
    </source>
</reference>
<accession>A0A7R7XPG1</accession>
<dbReference type="InterPro" id="IPR020846">
    <property type="entry name" value="MFS_dom"/>
</dbReference>
<dbReference type="EMBL" id="AP024447">
    <property type="protein sequence ID" value="BCS25296.1"/>
    <property type="molecule type" value="Genomic_DNA"/>
</dbReference>
<feature type="region of interest" description="Disordered" evidence="6">
    <location>
        <begin position="475"/>
        <end position="503"/>
    </location>
</feature>
<feature type="transmembrane region" description="Helical" evidence="7">
    <location>
        <begin position="287"/>
        <end position="312"/>
    </location>
</feature>
<dbReference type="SUPFAM" id="SSF103473">
    <property type="entry name" value="MFS general substrate transporter"/>
    <property type="match status" value="1"/>
</dbReference>
<feature type="compositionally biased region" description="Polar residues" evidence="6">
    <location>
        <begin position="1"/>
        <end position="27"/>
    </location>
</feature>
<protein>
    <recommendedName>
        <fullName evidence="8">Major facilitator superfamily (MFS) profile domain-containing protein</fullName>
    </recommendedName>
</protein>
<evidence type="ECO:0000256" key="6">
    <source>
        <dbReference type="SAM" id="MobiDB-lite"/>
    </source>
</evidence>
<keyword evidence="10" id="KW-1185">Reference proteome</keyword>
<dbReference type="Gene3D" id="1.20.1250.20">
    <property type="entry name" value="MFS general substrate transporter like domains"/>
    <property type="match status" value="2"/>
</dbReference>
<dbReference type="PANTHER" id="PTHR43791">
    <property type="entry name" value="PERMEASE-RELATED"/>
    <property type="match status" value="1"/>
</dbReference>
<dbReference type="FunFam" id="1.20.1250.20:FF:000034">
    <property type="entry name" value="MFS general substrate transporter"/>
    <property type="match status" value="1"/>
</dbReference>
<dbReference type="Pfam" id="PF07690">
    <property type="entry name" value="MFS_1"/>
    <property type="match status" value="1"/>
</dbReference>
<feature type="transmembrane region" description="Helical" evidence="7">
    <location>
        <begin position="378"/>
        <end position="401"/>
    </location>
</feature>
<keyword evidence="4 7" id="KW-1133">Transmembrane helix</keyword>
<evidence type="ECO:0000256" key="2">
    <source>
        <dbReference type="ARBA" id="ARBA00022448"/>
    </source>
</evidence>
<proteinExistence type="predicted"/>
<name>A0A7R7XPG1_9EURO</name>
<evidence type="ECO:0000256" key="1">
    <source>
        <dbReference type="ARBA" id="ARBA00004141"/>
    </source>
</evidence>
<evidence type="ECO:0000313" key="9">
    <source>
        <dbReference type="EMBL" id="BCS25296.1"/>
    </source>
</evidence>
<feature type="transmembrane region" description="Helical" evidence="7">
    <location>
        <begin position="444"/>
        <end position="468"/>
    </location>
</feature>
<evidence type="ECO:0000259" key="8">
    <source>
        <dbReference type="PROSITE" id="PS50850"/>
    </source>
</evidence>
<evidence type="ECO:0000256" key="3">
    <source>
        <dbReference type="ARBA" id="ARBA00022692"/>
    </source>
</evidence>
<dbReference type="AlphaFoldDB" id="A0A7R7XPG1"/>
<reference evidence="9" key="2">
    <citation type="submission" date="2021-02" db="EMBL/GenBank/DDBJ databases">
        <title>Aspergillus puulaauensis MK2 genome sequence.</title>
        <authorList>
            <person name="Futagami T."/>
            <person name="Mori K."/>
            <person name="Kadooka C."/>
            <person name="Tanaka T."/>
        </authorList>
    </citation>
    <scope>NUCLEOTIDE SEQUENCE</scope>
    <source>
        <strain evidence="9">MK2</strain>
    </source>
</reference>
<keyword evidence="3 7" id="KW-0812">Transmembrane</keyword>
<dbReference type="GO" id="GO:0022857">
    <property type="term" value="F:transmembrane transporter activity"/>
    <property type="evidence" value="ECO:0007669"/>
    <property type="project" value="InterPro"/>
</dbReference>
<dbReference type="KEGG" id="apuu:APUU_50007S"/>
<dbReference type="PROSITE" id="PS50850">
    <property type="entry name" value="MFS"/>
    <property type="match status" value="1"/>
</dbReference>
<dbReference type="InterPro" id="IPR011701">
    <property type="entry name" value="MFS"/>
</dbReference>
<feature type="domain" description="Major facilitator superfamily (MFS) profile" evidence="8">
    <location>
        <begin position="58"/>
        <end position="473"/>
    </location>
</feature>
<feature type="transmembrane region" description="Helical" evidence="7">
    <location>
        <begin position="217"/>
        <end position="239"/>
    </location>
</feature>